<dbReference type="InterPro" id="IPR036116">
    <property type="entry name" value="FN3_sf"/>
</dbReference>
<evidence type="ECO:0000256" key="2">
    <source>
        <dbReference type="ARBA" id="ARBA00022741"/>
    </source>
</evidence>
<dbReference type="Gene3D" id="3.40.50.300">
    <property type="entry name" value="P-loop containing nucleotide triphosphate hydrolases"/>
    <property type="match status" value="1"/>
</dbReference>
<dbReference type="GO" id="GO:0005525">
    <property type="term" value="F:GTP binding"/>
    <property type="evidence" value="ECO:0007669"/>
    <property type="project" value="InterPro"/>
</dbReference>
<dbReference type="InterPro" id="IPR052090">
    <property type="entry name" value="Cytolytic_pore-forming_toxin"/>
</dbReference>
<dbReference type="InterPro" id="IPR040581">
    <property type="entry name" value="Thioredoxin_11"/>
</dbReference>
<dbReference type="InterPro" id="IPR048997">
    <property type="entry name" value="Stonustoxin-like_helical"/>
</dbReference>
<dbReference type="SUPFAM" id="SSF52540">
    <property type="entry name" value="P-loop containing nucleoside triphosphate hydrolases"/>
    <property type="match status" value="1"/>
</dbReference>
<dbReference type="PROSITE" id="PS50853">
    <property type="entry name" value="FN3"/>
    <property type="match status" value="1"/>
</dbReference>
<name>A0AAW0MHB8_9GOBI</name>
<dbReference type="InterPro" id="IPR056072">
    <property type="entry name" value="SNTX_MACPF/CDC-like_dom"/>
</dbReference>
<dbReference type="InterPro" id="IPR013783">
    <property type="entry name" value="Ig-like_fold"/>
</dbReference>
<dbReference type="Pfam" id="PF21109">
    <property type="entry name" value="Stonustoxin_helical"/>
    <property type="match status" value="1"/>
</dbReference>
<dbReference type="Proteomes" id="UP001460270">
    <property type="component" value="Unassembled WGS sequence"/>
</dbReference>
<dbReference type="PANTHER" id="PTHR31594">
    <property type="entry name" value="AIG1-TYPE G DOMAIN-CONTAINING PROTEIN"/>
    <property type="match status" value="1"/>
</dbReference>
<comment type="caution">
    <text evidence="4">The sequence shown here is derived from an EMBL/GenBank/DDBJ whole genome shotgun (WGS) entry which is preliminary data.</text>
</comment>
<organism evidence="4 5">
    <name type="scientific">Mugilogobius chulae</name>
    <name type="common">yellowstripe goby</name>
    <dbReference type="NCBI Taxonomy" id="88201"/>
    <lineage>
        <taxon>Eukaryota</taxon>
        <taxon>Metazoa</taxon>
        <taxon>Chordata</taxon>
        <taxon>Craniata</taxon>
        <taxon>Vertebrata</taxon>
        <taxon>Euteleostomi</taxon>
        <taxon>Actinopterygii</taxon>
        <taxon>Neopterygii</taxon>
        <taxon>Teleostei</taxon>
        <taxon>Neoteleostei</taxon>
        <taxon>Acanthomorphata</taxon>
        <taxon>Gobiaria</taxon>
        <taxon>Gobiiformes</taxon>
        <taxon>Gobioidei</taxon>
        <taxon>Gobiidae</taxon>
        <taxon>Gobionellinae</taxon>
        <taxon>Mugilogobius</taxon>
    </lineage>
</organism>
<evidence type="ECO:0000259" key="3">
    <source>
        <dbReference type="PROSITE" id="PS50853"/>
    </source>
</evidence>
<dbReference type="InterPro" id="IPR006703">
    <property type="entry name" value="G_AIG1"/>
</dbReference>
<sequence>MACGSSETLEMPALGRPFNLGMLYDARADKLVPGITLWDREKLQQDTTETLKPNSECEIVASDSISDKSQALEVDASLKTSFLGGLVRVDGSAKYLNDRKFSKHQARVTLQYKTTTHFRELTMNQLGTGNIKHSYVFEKGLATHVVTAILYGAQAFFVFDQQVSESEKIQDIQGNLQVMIKKIPFISIEGEGVLKMEDKDREKVNKFSCKFHSDFNLSQSPVTFEDAVRVYQDLPKLLGPNGEKAVPVKVWLLPLTSLDSGAAKLVRQISVRLVSEVERTLEDLVDLEMKCLDVRNSPELQKFPQIDTKIKTFTESCSEFKRELQRVLAQKLPLIRGGEEEAELAEILKKRSASPFSRECLNKWISCKEKEIRLLKTFTNMMKHAELSSQRDLDDKVSDIKYAVCFVFTSLDSDEPYLSALDQYLKDTDLDKPLRPKDIKTQQWYSHKDIREAVRTKAKLFGDFADANKDNEDVKFFTVAFTDEKNKDSTIYIYEDGFEVNDNFEPPSKPEKVSLVDVTQDSVTLLFSAPSCGAEAVTSYRLEHRELREEDGQWQQQSEEKPGSVTVTGLRADTEYVFRVRAVTDVGLGPVAELKPVKTDPEPVSKGHKHHATSGSHIRITEELKKICKCLEKIVKDEESLEVLQIPLQKDNLNIPGCASFIYGLDKHLQGKTNCTIMLLGARGAGKSTLINGMINYILGVQWTDPYRFKLVVEEEKSQSQSQTYEVTVYKINYDDRFMIDYSLTIIDTPGYGDTRGIDRDRQTTEYIRTLFSSDFGVTEIHAVCFVAQSALARLTDTQQYVFDSILSIFGNDVAENIRVLVTFADGELPPVLETITKAGVPCPKDDDGKPAHYKFNNSALFAGNKGSQGGFDEMFWNMGKTSMRSFFDALKKTEPKSLTLTKEVLRERKHLQKTLEELHRKIKQGLEIRQTEEQFKMHQAEIERNKDYEVTVKVMKPVQINISGTGNFITNCSKCHFTCHYPCPIGDDVEKRRCWAMDSKGNCTECPGKCIWSVHYNQKYRWEYKEVTETKTSEEEKKKYLKGTEQKKSVEGLIVQLKEEYDHVNMKVREMRQEAASLLSRLGEIALKPNPMSALDYIDILIEKE</sequence>
<dbReference type="InterPro" id="IPR027417">
    <property type="entry name" value="P-loop_NTPase"/>
</dbReference>
<reference evidence="5" key="1">
    <citation type="submission" date="2024-04" db="EMBL/GenBank/DDBJ databases">
        <title>Salinicola lusitanus LLJ914,a marine bacterium isolated from the Okinawa Trough.</title>
        <authorList>
            <person name="Li J."/>
        </authorList>
    </citation>
    <scope>NUCLEOTIDE SEQUENCE [LARGE SCALE GENOMIC DNA]</scope>
</reference>
<dbReference type="PANTHER" id="PTHR31594:SF16">
    <property type="entry name" value="SI:CH211-281L24.3"/>
    <property type="match status" value="1"/>
</dbReference>
<gene>
    <name evidence="4" type="ORF">WMY93_033933</name>
</gene>
<proteinExistence type="inferred from homology"/>
<keyword evidence="5" id="KW-1185">Reference proteome</keyword>
<dbReference type="FunFam" id="3.40.50.300:FF:002049">
    <property type="entry name" value="Si:ch73-170d6.2"/>
    <property type="match status" value="1"/>
</dbReference>
<dbReference type="SMART" id="SM00060">
    <property type="entry name" value="FN3"/>
    <property type="match status" value="1"/>
</dbReference>
<evidence type="ECO:0000313" key="5">
    <source>
        <dbReference type="Proteomes" id="UP001460270"/>
    </source>
</evidence>
<keyword evidence="2" id="KW-0547">Nucleotide-binding</keyword>
<dbReference type="EMBL" id="JBBPFD010000298">
    <property type="protein sequence ID" value="KAK7879286.1"/>
    <property type="molecule type" value="Genomic_DNA"/>
</dbReference>
<dbReference type="CDD" id="cd00063">
    <property type="entry name" value="FN3"/>
    <property type="match status" value="1"/>
</dbReference>
<comment type="similarity">
    <text evidence="1">Belongs to the TRAFAC class TrmE-Era-EngA-EngB-Septin-like GTPase superfamily. AIG1/Toc34/Toc159-like paraseptin GTPase family. IAN subfamily.</text>
</comment>
<dbReference type="AlphaFoldDB" id="A0AAW0MHB8"/>
<dbReference type="Pfam" id="PF24674">
    <property type="entry name" value="MACPF_SNTX"/>
    <property type="match status" value="1"/>
</dbReference>
<evidence type="ECO:0000256" key="1">
    <source>
        <dbReference type="ARBA" id="ARBA00008535"/>
    </source>
</evidence>
<dbReference type="Gene3D" id="2.60.40.10">
    <property type="entry name" value="Immunoglobulins"/>
    <property type="match status" value="1"/>
</dbReference>
<dbReference type="Pfam" id="PF18078">
    <property type="entry name" value="Thioredoxin_11"/>
    <property type="match status" value="1"/>
</dbReference>
<protein>
    <recommendedName>
        <fullName evidence="3">Fibronectin type-III domain-containing protein</fullName>
    </recommendedName>
</protein>
<accession>A0AAW0MHB8</accession>
<evidence type="ECO:0000313" key="4">
    <source>
        <dbReference type="EMBL" id="KAK7879286.1"/>
    </source>
</evidence>
<feature type="domain" description="Fibronectin type-III" evidence="3">
    <location>
        <begin position="506"/>
        <end position="602"/>
    </location>
</feature>
<dbReference type="InterPro" id="IPR003961">
    <property type="entry name" value="FN3_dom"/>
</dbReference>
<dbReference type="SUPFAM" id="SSF49265">
    <property type="entry name" value="Fibronectin type III"/>
    <property type="match status" value="1"/>
</dbReference>
<dbReference type="Pfam" id="PF00041">
    <property type="entry name" value="fn3"/>
    <property type="match status" value="1"/>
</dbReference>
<dbReference type="Pfam" id="PF04548">
    <property type="entry name" value="AIG1"/>
    <property type="match status" value="1"/>
</dbReference>